<sequence length="101" mass="10787">MNNTALTKTSEFSKYKNNSSSGSGQGSSTPAVSGAPATHDGEGMVGWKARHLMGLARTRVKGWLGEQSKLTGNSIGTRAVDLVMLRRWAYTGLTKMLPCRA</sequence>
<reference evidence="2" key="1">
    <citation type="submission" date="2023-07" db="EMBL/GenBank/DDBJ databases">
        <title>draft genome sequence of fig (Ficus carica).</title>
        <authorList>
            <person name="Takahashi T."/>
            <person name="Nishimura K."/>
        </authorList>
    </citation>
    <scope>NUCLEOTIDE SEQUENCE</scope>
</reference>
<name>A0AA88JFA6_FICCA</name>
<accession>A0AA88JFA6</accession>
<evidence type="ECO:0000256" key="1">
    <source>
        <dbReference type="SAM" id="MobiDB-lite"/>
    </source>
</evidence>
<organism evidence="2 3">
    <name type="scientific">Ficus carica</name>
    <name type="common">Common fig</name>
    <dbReference type="NCBI Taxonomy" id="3494"/>
    <lineage>
        <taxon>Eukaryota</taxon>
        <taxon>Viridiplantae</taxon>
        <taxon>Streptophyta</taxon>
        <taxon>Embryophyta</taxon>
        <taxon>Tracheophyta</taxon>
        <taxon>Spermatophyta</taxon>
        <taxon>Magnoliopsida</taxon>
        <taxon>eudicotyledons</taxon>
        <taxon>Gunneridae</taxon>
        <taxon>Pentapetalae</taxon>
        <taxon>rosids</taxon>
        <taxon>fabids</taxon>
        <taxon>Rosales</taxon>
        <taxon>Moraceae</taxon>
        <taxon>Ficeae</taxon>
        <taxon>Ficus</taxon>
    </lineage>
</organism>
<feature type="region of interest" description="Disordered" evidence="1">
    <location>
        <begin position="1"/>
        <end position="43"/>
    </location>
</feature>
<dbReference type="EMBL" id="BTGU01000959">
    <property type="protein sequence ID" value="GMN69876.1"/>
    <property type="molecule type" value="Genomic_DNA"/>
</dbReference>
<feature type="compositionally biased region" description="Low complexity" evidence="1">
    <location>
        <begin position="19"/>
        <end position="28"/>
    </location>
</feature>
<evidence type="ECO:0000313" key="2">
    <source>
        <dbReference type="EMBL" id="GMN69876.1"/>
    </source>
</evidence>
<evidence type="ECO:0000313" key="3">
    <source>
        <dbReference type="Proteomes" id="UP001187192"/>
    </source>
</evidence>
<feature type="compositionally biased region" description="Polar residues" evidence="1">
    <location>
        <begin position="1"/>
        <end position="18"/>
    </location>
</feature>
<proteinExistence type="predicted"/>
<dbReference type="AlphaFoldDB" id="A0AA88JFA6"/>
<dbReference type="Proteomes" id="UP001187192">
    <property type="component" value="Unassembled WGS sequence"/>
</dbReference>
<gene>
    <name evidence="2" type="ORF">TIFTF001_038922</name>
</gene>
<comment type="caution">
    <text evidence="2">The sequence shown here is derived from an EMBL/GenBank/DDBJ whole genome shotgun (WGS) entry which is preliminary data.</text>
</comment>
<keyword evidence="3" id="KW-1185">Reference proteome</keyword>
<protein>
    <submittedName>
        <fullName evidence="2">Uncharacterized protein</fullName>
    </submittedName>
</protein>